<dbReference type="EMBL" id="CM046131">
    <property type="protein sequence ID" value="KAI8430863.1"/>
    <property type="molecule type" value="Genomic_DNA"/>
</dbReference>
<protein>
    <submittedName>
        <fullName evidence="1">Uncharacterized protein</fullName>
    </submittedName>
</protein>
<sequence length="2488" mass="280273">MQTVLVLALLTATAACALARPPEPTPARVLSLDPVARGPHRQRAPIPEAREYLLPRFLLPHFLGFDESPRMPPPPQRTEIDRINQMEDEEEHMRPYDDDLARWIARDPYLQQEEDEEEVMSQNTNAGEAPLTAMVIEPPRQTRQNPNLSRQKTLVTENIDKLRMGLNTGEDALTADKGREHIHVLEASDPVDPLFLAAVGGAIAAAVSLSVFGFTFAWYTLAKKAKAAADVDYPAYGVTGPTVDSSGDRKLAQSAHMYHYQHQKQQIIAMESRMELEQRLGSVSDPESEEENEEGDYTVYECPGFATTGDMEVKNPLFSDDPTPATPGKCEVLMYHNLKLQVKIKIQQLNKQEKVTKTKATIQIFYGIKELEEALLTDGTEESASSLLTELIVRLLNGCLGNNDISAFNYQMYLRRLFRRKCQETGRYNPFNTDIDFQFLPLRTKVEILYALCDFRLDAEDVFDLFKNLEAESLRVEPLGYDNNDSAYWYFYGTRLYREDTIKKHKGKSKKKKAKESKKRGWFYGDDWLDDEETERVWQVVCFTEEDWTHLTEKFSRATSKVEKELYRSLSQNFLPEIPRLFQEKERLQRKRSKSDSSDSDSSESEREKMPQKVAKPMKSHEKRSKNSAATHKGEPPPEPPIKTGRKTNNSLASATGQIVIPDNNEPVLEQLTAHDDAWPFMDPVEEEYAPNYYAVIRRPMDLRKMEERLDSGYYTDFSMFKADFKLIVNNCRLYNGQDNEYTMMVDSLQAAFDRLTEKYMHRLSSSDEEIAVEYQLPTPSRKHKLKSSESPSRSKRKKRKSHSDAGDPKSSSSDQALDETKHGDNESPEHETSKLKESQKSKLSKEKKKRKGHHRHGKHSKNHKKESHKSEHSDNKVIKSRHSKKQRHGKNKNGKKSKQKKKKSKHHETEPVEFLKRSDSQDSLESSNRSRSASPLPSIHTPTPSPSEVDHQEPSDQLNDPDFVKDKYDKIKERRRNAPKDAWESLFDYNQKTCDKQKQNLHIPEKEKNQKLRETIEKLKAKNEKYKESSLFNSLFSISNNSNNADKIATSKDRDEIEISDEDYSDNLKNKGGTKKGHKKNTARNESASEALEQAVKDISKWLDDAPKRSVHSSPCDSPAQTISTEEHDNSRQDDDFVQGEKTTITRKDLSRKRPSSREPKLIKRREIQRTIDRLQPGKSKGNLITNMASKSVEKVEEITPLGPSKARDSIKNDESSPKLSLGSVLPTVEFSLGKDHNFGNSEDHKSEDEKITSNSSGNDKDSRQEEVLPAAKSDENTVQIDKKDAVVETEPPVTPKPSQEKATPNLSAWFKAFGAPKNTNTTTAPVKKKVEESECEEKPVESTNSESKVTSPRNTNKYDSPIEPDTPNPDGGDSPIPNVSATPRQRRTSTGSSVSERSSFSQDLDSPRHQMSHNSPLLRSPASPRTDDFQKITYPIINGTVRAGFYQDTTSIKSSPEKSCSPREAPQSPYSPYSQHVYASNSVLGSSTPNYFLDHNKSPLPTYTQNPPPYYDTSKAPVVSKPARIHDDYTALGPDSFQQNPYSGPFSPSQSPYPPNQPAKYSQAKLSPQPSGSHLVAPVNTTPSLSEQKASLFPVKKRMYNEPEISSVLVKNVTEGKDIPTSIKGDYQKKLSTTLPSTSVDKIAAALSEKSELASQNSLRDKNTIDYVERHAVENRDTVAFTNNDNLHNNKKGIVNAELNKSIAMVTKENIDMVNMGYNMHPEDKKTVSEPIEVDFTSKDLSKSAVNVQPKGYEVDAIARNLGLNQQFQKSQLSKTNVASSNIIPAHSHNEMNINQNIAHSHHNQYDGLSNQPVSNFSLNDIELANKKLYACNNAPSTAAAIDYGNWKLANQIRKQEVLPSDYSTNYNANNSDKVKNTLNAPNSNAVNYNKNVQPQQYHNYNVPRTNLQRNQDLHQNLPSELRIPNPRGLLKNDHVNISSTINDSDLISKNESIPKAQKADKPVQNQPIISSMSYKTPYNTHSSLPLDSLRNLPNIPQMLERYTNDERIAFCENNLLIIHIIYNKQMQCRMYVFTYLFNVLLLSVILLIVQQTGTLRSTKPIRTRNTIQKVKEGQIVSDPQRRNAIESKKVREREVIMNEIEKRDQVLDLVEGKWRSRVKGQIAGQRGTGTTAAERMSRTTERGRSCPLRHMKAKSGSLLAAALPRIVAAPSAAAANNGGASPAGSSASPRRDAGPPTPTHSENTTVDGKKVFFCDQLLIGINENNPACILHLYKEADTAAVYGNEQYIGEALRLLLPKFGLTRKDIFITTKLSPRDAHNKEKIKSACLKSLSLMGCEYIDLYLIHFPGISNIGSGDAQNIKLRSQAWEALVECYTKGLVKAIGVSNYTIRHLQELETHNFGVVPVLNQVECHPYYPQRELLQYCRGNGIVLQAYCSLGGTSSGTATLLNDRVVTKIASDLNVSVGRLLLAWATQQGICIIPKSVHPDRIKENIQLDFKIPSEYMKLLDKLGENNIKYAWDPSNVA</sequence>
<organism evidence="1 2">
    <name type="scientific">Choristoneura fumiferana</name>
    <name type="common">Spruce budworm moth</name>
    <name type="synonym">Archips fumiferana</name>
    <dbReference type="NCBI Taxonomy" id="7141"/>
    <lineage>
        <taxon>Eukaryota</taxon>
        <taxon>Metazoa</taxon>
        <taxon>Ecdysozoa</taxon>
        <taxon>Arthropoda</taxon>
        <taxon>Hexapoda</taxon>
        <taxon>Insecta</taxon>
        <taxon>Pterygota</taxon>
        <taxon>Neoptera</taxon>
        <taxon>Endopterygota</taxon>
        <taxon>Lepidoptera</taxon>
        <taxon>Glossata</taxon>
        <taxon>Ditrysia</taxon>
        <taxon>Tortricoidea</taxon>
        <taxon>Tortricidae</taxon>
        <taxon>Tortricinae</taxon>
        <taxon>Choristoneura</taxon>
    </lineage>
</organism>
<proteinExistence type="predicted"/>
<comment type="caution">
    <text evidence="1">The sequence shown here is derived from an EMBL/GenBank/DDBJ whole genome shotgun (WGS) entry which is preliminary data.</text>
</comment>
<dbReference type="Proteomes" id="UP001064048">
    <property type="component" value="Chromosome Z"/>
</dbReference>
<evidence type="ECO:0000313" key="2">
    <source>
        <dbReference type="Proteomes" id="UP001064048"/>
    </source>
</evidence>
<reference evidence="1 2" key="1">
    <citation type="journal article" date="2022" name="Genome Biol. Evol.">
        <title>The Spruce Budworm Genome: Reconstructing the Evolutionary History of Antifreeze Proteins.</title>
        <authorList>
            <person name="Beliveau C."/>
            <person name="Gagne P."/>
            <person name="Picq S."/>
            <person name="Vernygora O."/>
            <person name="Keeling C.I."/>
            <person name="Pinkney K."/>
            <person name="Doucet D."/>
            <person name="Wen F."/>
            <person name="Johnston J.S."/>
            <person name="Maaroufi H."/>
            <person name="Boyle B."/>
            <person name="Laroche J."/>
            <person name="Dewar K."/>
            <person name="Juretic N."/>
            <person name="Blackburn G."/>
            <person name="Nisole A."/>
            <person name="Brunet B."/>
            <person name="Brandao M."/>
            <person name="Lumley L."/>
            <person name="Duan J."/>
            <person name="Quan G."/>
            <person name="Lucarotti C.J."/>
            <person name="Roe A.D."/>
            <person name="Sperling F.A.H."/>
            <person name="Levesque R.C."/>
            <person name="Cusson M."/>
        </authorList>
    </citation>
    <scope>NUCLEOTIDE SEQUENCE [LARGE SCALE GENOMIC DNA]</scope>
    <source>
        <strain evidence="1">Glfc:IPQL:Cfum</strain>
    </source>
</reference>
<accession>A0ACC0K386</accession>
<gene>
    <name evidence="1" type="ORF">MSG28_001002</name>
</gene>
<keyword evidence="2" id="KW-1185">Reference proteome</keyword>
<name>A0ACC0K386_CHOFU</name>
<evidence type="ECO:0000313" key="1">
    <source>
        <dbReference type="EMBL" id="KAI8430863.1"/>
    </source>
</evidence>